<dbReference type="RefSeq" id="WP_130553155.1">
    <property type="nucleotide sequence ID" value="NZ_SHMC01000012.1"/>
</dbReference>
<evidence type="ECO:0000313" key="1">
    <source>
        <dbReference type="EMBL" id="TAA20017.1"/>
    </source>
</evidence>
<proteinExistence type="predicted"/>
<organism evidence="1 2">
    <name type="scientific">Pseudoxanthomonas winnipegensis</name>
    <dbReference type="NCBI Taxonomy" id="2480810"/>
    <lineage>
        <taxon>Bacteria</taxon>
        <taxon>Pseudomonadati</taxon>
        <taxon>Pseudomonadota</taxon>
        <taxon>Gammaproteobacteria</taxon>
        <taxon>Lysobacterales</taxon>
        <taxon>Lysobacteraceae</taxon>
        <taxon>Pseudoxanthomonas</taxon>
    </lineage>
</organism>
<evidence type="ECO:0000313" key="2">
    <source>
        <dbReference type="Proteomes" id="UP000292627"/>
    </source>
</evidence>
<sequence>MSRVIAKYNLAIVPEQVIELSVATTILGLAITGDQLQIVVDQEGAATRTAKRTFFIVRGGAEPIPDQALNFVGQFAIDGAWAYLFTDTGDMPASFVPDAPLATWADIHSIHERLAALEAAHGASADGLSTAAPAG</sequence>
<reference evidence="1 2" key="1">
    <citation type="submission" date="2019-02" db="EMBL/GenBank/DDBJ databases">
        <title>WGS of Pseudoxanthomonas species novum from clinical isolates.</title>
        <authorList>
            <person name="Bernier A.-M."/>
            <person name="Bernard K."/>
            <person name="Vachon A."/>
        </authorList>
    </citation>
    <scope>NUCLEOTIDE SEQUENCE [LARGE SCALE GENOMIC DNA]</scope>
    <source>
        <strain evidence="1 2">NML171200</strain>
    </source>
</reference>
<comment type="caution">
    <text evidence="1">The sequence shown here is derived from an EMBL/GenBank/DDBJ whole genome shotgun (WGS) entry which is preliminary data.</text>
</comment>
<dbReference type="Proteomes" id="UP000292627">
    <property type="component" value="Unassembled WGS sequence"/>
</dbReference>
<gene>
    <name evidence="1" type="ORF">EA660_19820</name>
</gene>
<dbReference type="EMBL" id="SHMC01000012">
    <property type="protein sequence ID" value="TAA20017.1"/>
    <property type="molecule type" value="Genomic_DNA"/>
</dbReference>
<accession>A0A4V6MKL8</accession>
<protein>
    <submittedName>
        <fullName evidence="1">Uncharacterized protein</fullName>
    </submittedName>
</protein>
<name>A0A4V6MKL8_9GAMM</name>
<dbReference type="AlphaFoldDB" id="A0A4V6MKL8"/>